<accession>A0A7V8FLJ8</accession>
<keyword evidence="2" id="KW-0812">Transmembrane</keyword>
<feature type="region of interest" description="Disordered" evidence="1">
    <location>
        <begin position="18"/>
        <end position="87"/>
    </location>
</feature>
<feature type="transmembrane region" description="Helical" evidence="2">
    <location>
        <begin position="112"/>
        <end position="134"/>
    </location>
</feature>
<organism evidence="4 5">
    <name type="scientific">Paracidovorax wautersii</name>
    <dbReference type="NCBI Taxonomy" id="1177982"/>
    <lineage>
        <taxon>Bacteria</taxon>
        <taxon>Pseudomonadati</taxon>
        <taxon>Pseudomonadota</taxon>
        <taxon>Betaproteobacteria</taxon>
        <taxon>Burkholderiales</taxon>
        <taxon>Comamonadaceae</taxon>
        <taxon>Paracidovorax</taxon>
    </lineage>
</organism>
<dbReference type="EMBL" id="WNDQ01000059">
    <property type="protein sequence ID" value="KAF1019301.1"/>
    <property type="molecule type" value="Genomic_DNA"/>
</dbReference>
<sequence length="137" mass="14710">MKKILASAMAAALLTGSLGAFAQPGPGPDNRRGGPDMQQQQQQQWPGRGPDVRPGMRDGPPGYAPGADRRAGPDGPRFNRGDRLPDTYRGHQYVVDDWRGHGLRPPPRGHRWVQVGGEYVLVAIATGVIASIILNGQ</sequence>
<feature type="compositionally biased region" description="Basic and acidic residues" evidence="1">
    <location>
        <begin position="67"/>
        <end position="87"/>
    </location>
</feature>
<feature type="chain" id="PRO_5031189302" description="Regulator RcnB of Ni and Co efflux" evidence="3">
    <location>
        <begin position="23"/>
        <end position="137"/>
    </location>
</feature>
<proteinExistence type="predicted"/>
<name>A0A7V8FLJ8_9BURK</name>
<gene>
    <name evidence="4" type="ORF">GAK30_03202</name>
</gene>
<feature type="compositionally biased region" description="Low complexity" evidence="1">
    <location>
        <begin position="35"/>
        <end position="44"/>
    </location>
</feature>
<dbReference type="Gene3D" id="3.10.450.160">
    <property type="entry name" value="inner membrane protein cigr"/>
    <property type="match status" value="1"/>
</dbReference>
<evidence type="ECO:0000256" key="3">
    <source>
        <dbReference type="SAM" id="SignalP"/>
    </source>
</evidence>
<evidence type="ECO:0000256" key="2">
    <source>
        <dbReference type="SAM" id="Phobius"/>
    </source>
</evidence>
<dbReference type="InterPro" id="IPR024572">
    <property type="entry name" value="RcnB"/>
</dbReference>
<keyword evidence="3" id="KW-0732">Signal</keyword>
<dbReference type="Pfam" id="PF11776">
    <property type="entry name" value="RcnB"/>
    <property type="match status" value="1"/>
</dbReference>
<evidence type="ECO:0000313" key="4">
    <source>
        <dbReference type="EMBL" id="KAF1019301.1"/>
    </source>
</evidence>
<evidence type="ECO:0000313" key="5">
    <source>
        <dbReference type="Proteomes" id="UP000461670"/>
    </source>
</evidence>
<keyword evidence="2" id="KW-0472">Membrane</keyword>
<reference evidence="5" key="1">
    <citation type="journal article" date="2020" name="MBio">
        <title>Horizontal gene transfer to a defensive symbiont with a reduced genome amongst a multipartite beetle microbiome.</title>
        <authorList>
            <person name="Waterworth S.C."/>
            <person name="Florez L.V."/>
            <person name="Rees E.R."/>
            <person name="Hertweck C."/>
            <person name="Kaltenpoth M."/>
            <person name="Kwan J.C."/>
        </authorList>
    </citation>
    <scope>NUCLEOTIDE SEQUENCE [LARGE SCALE GENOMIC DNA]</scope>
</reference>
<evidence type="ECO:0008006" key="6">
    <source>
        <dbReference type="Google" id="ProtNLM"/>
    </source>
</evidence>
<protein>
    <recommendedName>
        <fullName evidence="6">Regulator RcnB of Ni and Co efflux</fullName>
    </recommendedName>
</protein>
<comment type="caution">
    <text evidence="4">The sequence shown here is derived from an EMBL/GenBank/DDBJ whole genome shotgun (WGS) entry which is preliminary data.</text>
</comment>
<evidence type="ECO:0000256" key="1">
    <source>
        <dbReference type="SAM" id="MobiDB-lite"/>
    </source>
</evidence>
<dbReference type="Proteomes" id="UP000461670">
    <property type="component" value="Unassembled WGS sequence"/>
</dbReference>
<feature type="signal peptide" evidence="3">
    <location>
        <begin position="1"/>
        <end position="22"/>
    </location>
</feature>
<keyword evidence="2" id="KW-1133">Transmembrane helix</keyword>
<dbReference type="AlphaFoldDB" id="A0A7V8FLJ8"/>